<feature type="transmembrane region" description="Helical" evidence="1">
    <location>
        <begin position="595"/>
        <end position="616"/>
    </location>
</feature>
<sequence length="676" mass="75145">MESFQLGRTERQGSLLKDLIKSIVEEKQVVGIEEMKMVIMEAVTIKNNRLHDHGFTPSQWVLGRLPREVCSLTANEEDQENLGVHQGIDDPVDEFTRQLEIRQAAKRAFVQADASRRVRTALLRKSVPLRGPYNIGDLISFHRKGKWFGPGRVIGTSGRANLWVVHAGIPMIVAESQVRNAAMDAAMDEVQKNFRFGKIEGKEFKFCGRTIKQTEHGIEVTSPNVMDRVKPIFIESARRARRAEPATDYEISQLRSVLGSVSWLARTCRPDLCYECNRLQTVQAKARIQDLIETNRLLDYAVKTRSRGIFYSANGPKLDDSMILSITDASHAASFTDLGEGRLGGNRSQSGRILALAPPDFLEKGTGTVALLGWTSTTIKRDVWRDLKEEVGNPTFADAPPQHGTNKVAWIDTATMAADGLTKRMKCTQLEELMSSGLVGLMNLDCTGRQGALFACSTLVGGALGIVISMVVNLALIEISISPFFSMYFGVLFILVGCLILWRVLSHESPDPLQMKRLHLSIFAGTIILSGALCFLLDRKIFVGLAPWMKVPLYMTLGLAVAFALTFSIVDVLNYVIGFFQNSVAKPVVESSQQVFLVLIVSIAMGVVFGFTFGLLDVEDEEVYHMRVALMREEHYCYPMGILLGAISGFGNEYYRQKDDYAGYQGLAQTEFDEDI</sequence>
<name>A0ABP0QF79_9DINO</name>
<organism evidence="2 3">
    <name type="scientific">Durusdinium trenchii</name>
    <dbReference type="NCBI Taxonomy" id="1381693"/>
    <lineage>
        <taxon>Eukaryota</taxon>
        <taxon>Sar</taxon>
        <taxon>Alveolata</taxon>
        <taxon>Dinophyceae</taxon>
        <taxon>Suessiales</taxon>
        <taxon>Symbiodiniaceae</taxon>
        <taxon>Durusdinium</taxon>
    </lineage>
</organism>
<feature type="transmembrane region" description="Helical" evidence="1">
    <location>
        <begin position="517"/>
        <end position="537"/>
    </location>
</feature>
<dbReference type="Proteomes" id="UP001642464">
    <property type="component" value="Unassembled WGS sequence"/>
</dbReference>
<keyword evidence="1" id="KW-1133">Transmembrane helix</keyword>
<feature type="transmembrane region" description="Helical" evidence="1">
    <location>
        <begin position="452"/>
        <end position="477"/>
    </location>
</feature>
<evidence type="ECO:0000256" key="1">
    <source>
        <dbReference type="SAM" id="Phobius"/>
    </source>
</evidence>
<evidence type="ECO:0000313" key="2">
    <source>
        <dbReference type="EMBL" id="CAK9086910.1"/>
    </source>
</evidence>
<dbReference type="EMBL" id="CAXAMM010039507">
    <property type="protein sequence ID" value="CAK9086910.1"/>
    <property type="molecule type" value="Genomic_DNA"/>
</dbReference>
<gene>
    <name evidence="2" type="ORF">SCF082_LOCUS41100</name>
</gene>
<keyword evidence="3" id="KW-1185">Reference proteome</keyword>
<comment type="caution">
    <text evidence="2">The sequence shown here is derived from an EMBL/GenBank/DDBJ whole genome shotgun (WGS) entry which is preliminary data.</text>
</comment>
<evidence type="ECO:0000313" key="3">
    <source>
        <dbReference type="Proteomes" id="UP001642464"/>
    </source>
</evidence>
<proteinExistence type="predicted"/>
<feature type="transmembrane region" description="Helical" evidence="1">
    <location>
        <begin position="557"/>
        <end position="580"/>
    </location>
</feature>
<protein>
    <submittedName>
        <fullName evidence="2">Uncharacterized protein</fullName>
    </submittedName>
</protein>
<reference evidence="2 3" key="1">
    <citation type="submission" date="2024-02" db="EMBL/GenBank/DDBJ databases">
        <authorList>
            <person name="Chen Y."/>
            <person name="Shah S."/>
            <person name="Dougan E. K."/>
            <person name="Thang M."/>
            <person name="Chan C."/>
        </authorList>
    </citation>
    <scope>NUCLEOTIDE SEQUENCE [LARGE SCALE GENOMIC DNA]</scope>
</reference>
<feature type="transmembrane region" description="Helical" evidence="1">
    <location>
        <begin position="484"/>
        <end position="505"/>
    </location>
</feature>
<keyword evidence="1" id="KW-0472">Membrane</keyword>
<accession>A0ABP0QF79</accession>
<keyword evidence="1" id="KW-0812">Transmembrane</keyword>